<proteinExistence type="predicted"/>
<dbReference type="EMBL" id="JBHMFI010000002">
    <property type="protein sequence ID" value="MFB9074815.1"/>
    <property type="molecule type" value="Genomic_DNA"/>
</dbReference>
<evidence type="ECO:0000313" key="3">
    <source>
        <dbReference type="Proteomes" id="UP001589575"/>
    </source>
</evidence>
<name>A0ABV5G789_9MICC</name>
<accession>A0ABV5G789</accession>
<reference evidence="2 3" key="1">
    <citation type="submission" date="2024-09" db="EMBL/GenBank/DDBJ databases">
        <authorList>
            <person name="Sun Q."/>
            <person name="Mori K."/>
        </authorList>
    </citation>
    <scope>NUCLEOTIDE SEQUENCE [LARGE SCALE GENOMIC DNA]</scope>
    <source>
        <strain evidence="2 3">CCM 7609</strain>
    </source>
</reference>
<sequence>MGPGHPRRRPARGGLWDDPVGLRQRCRGGRGLHVARGPARDGRLLSAGRPVMPQTR</sequence>
<dbReference type="Proteomes" id="UP001589575">
    <property type="component" value="Unassembled WGS sequence"/>
</dbReference>
<evidence type="ECO:0000313" key="2">
    <source>
        <dbReference type="EMBL" id="MFB9074815.1"/>
    </source>
</evidence>
<keyword evidence="3" id="KW-1185">Reference proteome</keyword>
<feature type="compositionally biased region" description="Basic residues" evidence="1">
    <location>
        <begin position="1"/>
        <end position="11"/>
    </location>
</feature>
<feature type="region of interest" description="Disordered" evidence="1">
    <location>
        <begin position="1"/>
        <end position="56"/>
    </location>
</feature>
<gene>
    <name evidence="2" type="ORF">ACFFX0_27950</name>
</gene>
<organism evidence="2 3">
    <name type="scientific">Citricoccus parietis</name>
    <dbReference type="NCBI Taxonomy" id="592307"/>
    <lineage>
        <taxon>Bacteria</taxon>
        <taxon>Bacillati</taxon>
        <taxon>Actinomycetota</taxon>
        <taxon>Actinomycetes</taxon>
        <taxon>Micrococcales</taxon>
        <taxon>Micrococcaceae</taxon>
        <taxon>Citricoccus</taxon>
    </lineage>
</organism>
<evidence type="ECO:0000256" key="1">
    <source>
        <dbReference type="SAM" id="MobiDB-lite"/>
    </source>
</evidence>
<comment type="caution">
    <text evidence="2">The sequence shown here is derived from an EMBL/GenBank/DDBJ whole genome shotgun (WGS) entry which is preliminary data.</text>
</comment>
<protein>
    <submittedName>
        <fullName evidence="2">Uncharacterized protein</fullName>
    </submittedName>
</protein>